<evidence type="ECO:0000256" key="2">
    <source>
        <dbReference type="ARBA" id="ARBA00023015"/>
    </source>
</evidence>
<evidence type="ECO:0000313" key="6">
    <source>
        <dbReference type="EMBL" id="RXW21647.1"/>
    </source>
</evidence>
<evidence type="ECO:0000313" key="7">
    <source>
        <dbReference type="Proteomes" id="UP000290288"/>
    </source>
</evidence>
<name>A0A4Q2DNI1_9AGAR</name>
<comment type="caution">
    <text evidence="6">The sequence shown here is derived from an EMBL/GenBank/DDBJ whole genome shotgun (WGS) entry which is preliminary data.</text>
</comment>
<protein>
    <recommendedName>
        <fullName evidence="5">Velvet domain-containing protein</fullName>
    </recommendedName>
</protein>
<evidence type="ECO:0000256" key="4">
    <source>
        <dbReference type="ARBA" id="ARBA00023242"/>
    </source>
</evidence>
<dbReference type="AlphaFoldDB" id="A0A4Q2DNI1"/>
<dbReference type="PROSITE" id="PS51821">
    <property type="entry name" value="VELVET"/>
    <property type="match status" value="1"/>
</dbReference>
<sequence>MYKQMDPQILNDFRQTSGTDFQNGGIGAPQTVISGQFEGKTVRAELQELQKAELGRKEIRNLGIMCTVDLFPVPEQPTPTGTMPSSMNGYRSGNYHGYPESSTLTYYPLHPFKTSDINGREISVSPFQIPRRQPVLSPVVHNDPPKDVVHRIGNHLITESSKMTPALVGEKFIEPTQVDYKGQKALVFVFGDLAVQREGTFILRYRIFDIFSRITDSEDPPLMAEVFGGPFRVYSTREFPGLEPSTDLTRSLSKYGVRVTLRDAERKSKKRV</sequence>
<dbReference type="Gene3D" id="2.60.40.3960">
    <property type="entry name" value="Velvet domain"/>
    <property type="match status" value="1"/>
</dbReference>
<comment type="subcellular location">
    <subcellularLocation>
        <location evidence="1">Nucleus</location>
    </subcellularLocation>
</comment>
<dbReference type="Pfam" id="PF11754">
    <property type="entry name" value="Velvet"/>
    <property type="match status" value="1"/>
</dbReference>
<evidence type="ECO:0000259" key="5">
    <source>
        <dbReference type="PROSITE" id="PS51821"/>
    </source>
</evidence>
<evidence type="ECO:0000256" key="3">
    <source>
        <dbReference type="ARBA" id="ARBA00023163"/>
    </source>
</evidence>
<proteinExistence type="predicted"/>
<gene>
    <name evidence="6" type="ORF">EST38_g4210</name>
</gene>
<dbReference type="GO" id="GO:0005634">
    <property type="term" value="C:nucleus"/>
    <property type="evidence" value="ECO:0007669"/>
    <property type="project" value="UniProtKB-SubCell"/>
</dbReference>
<keyword evidence="4" id="KW-0539">Nucleus</keyword>
<dbReference type="PANTHER" id="PTHR33572">
    <property type="entry name" value="SPORE DEVELOPMENT REGULATOR VOSA"/>
    <property type="match status" value="1"/>
</dbReference>
<keyword evidence="7" id="KW-1185">Reference proteome</keyword>
<organism evidence="6 7">
    <name type="scientific">Candolleomyces aberdarensis</name>
    <dbReference type="NCBI Taxonomy" id="2316362"/>
    <lineage>
        <taxon>Eukaryota</taxon>
        <taxon>Fungi</taxon>
        <taxon>Dikarya</taxon>
        <taxon>Basidiomycota</taxon>
        <taxon>Agaricomycotina</taxon>
        <taxon>Agaricomycetes</taxon>
        <taxon>Agaricomycetidae</taxon>
        <taxon>Agaricales</taxon>
        <taxon>Agaricineae</taxon>
        <taxon>Psathyrellaceae</taxon>
        <taxon>Candolleomyces</taxon>
    </lineage>
</organism>
<evidence type="ECO:0000256" key="1">
    <source>
        <dbReference type="ARBA" id="ARBA00004123"/>
    </source>
</evidence>
<feature type="domain" description="Velvet" evidence="5">
    <location>
        <begin position="39"/>
        <end position="262"/>
    </location>
</feature>
<dbReference type="InterPro" id="IPR038491">
    <property type="entry name" value="Velvet_dom_sf"/>
</dbReference>
<keyword evidence="3" id="KW-0804">Transcription</keyword>
<dbReference type="InterPro" id="IPR021740">
    <property type="entry name" value="Velvet"/>
</dbReference>
<dbReference type="EMBL" id="SDEE01000100">
    <property type="protein sequence ID" value="RXW21647.1"/>
    <property type="molecule type" value="Genomic_DNA"/>
</dbReference>
<dbReference type="STRING" id="2316362.A0A4Q2DNI1"/>
<dbReference type="InterPro" id="IPR037525">
    <property type="entry name" value="Velvet_dom"/>
</dbReference>
<reference evidence="6 7" key="1">
    <citation type="submission" date="2019-01" db="EMBL/GenBank/DDBJ databases">
        <title>Draft genome sequence of Psathyrella aberdarensis IHI B618.</title>
        <authorList>
            <person name="Buettner E."/>
            <person name="Kellner H."/>
        </authorList>
    </citation>
    <scope>NUCLEOTIDE SEQUENCE [LARGE SCALE GENOMIC DNA]</scope>
    <source>
        <strain evidence="6 7">IHI B618</strain>
    </source>
</reference>
<accession>A0A4Q2DNI1</accession>
<dbReference type="PANTHER" id="PTHR33572:SF3">
    <property type="entry name" value="VELVET COMPLEX SUBUNIT B"/>
    <property type="match status" value="1"/>
</dbReference>
<dbReference type="Proteomes" id="UP000290288">
    <property type="component" value="Unassembled WGS sequence"/>
</dbReference>
<dbReference type="OrthoDB" id="5599552at2759"/>
<keyword evidence="2" id="KW-0805">Transcription regulation</keyword>